<comment type="caution">
    <text evidence="1">The sequence shown here is derived from an EMBL/GenBank/DDBJ whole genome shotgun (WGS) entry which is preliminary data.</text>
</comment>
<reference evidence="1" key="1">
    <citation type="submission" date="2021-06" db="EMBL/GenBank/DDBJ databases">
        <title>Parelaphostrongylus tenuis whole genome reference sequence.</title>
        <authorList>
            <person name="Garwood T.J."/>
            <person name="Larsen P.A."/>
            <person name="Fountain-Jones N.M."/>
            <person name="Garbe J.R."/>
            <person name="Macchietto M.G."/>
            <person name="Kania S.A."/>
            <person name="Gerhold R.W."/>
            <person name="Richards J.E."/>
            <person name="Wolf T.M."/>
        </authorList>
    </citation>
    <scope>NUCLEOTIDE SEQUENCE</scope>
    <source>
        <strain evidence="1">MNPRO001-30</strain>
        <tissue evidence="1">Meninges</tissue>
    </source>
</reference>
<name>A0AAD5QQ77_PARTN</name>
<dbReference type="EMBL" id="JAHQIW010003861">
    <property type="protein sequence ID" value="KAJ1360418.1"/>
    <property type="molecule type" value="Genomic_DNA"/>
</dbReference>
<proteinExistence type="predicted"/>
<protein>
    <recommendedName>
        <fullName evidence="3">C6 domain-containing protein</fullName>
    </recommendedName>
</protein>
<evidence type="ECO:0000313" key="2">
    <source>
        <dbReference type="Proteomes" id="UP001196413"/>
    </source>
</evidence>
<dbReference type="AlphaFoldDB" id="A0AAD5QQ77"/>
<sequence length="147" mass="16396">MLPPPSPAMLRSTTSRNLMSTGAITTIKERIVKCDDCGELNVQLFGGSPFEDGASVLIRYMMNSCKFTKLSCRPYECGDERPVQIVLNGNLTTVTLNSSLSVEMACKNGRWYNNQTDIAIDSVSCIYNIPRTSPRCFRKDENQKSLK</sequence>
<evidence type="ECO:0008006" key="3">
    <source>
        <dbReference type="Google" id="ProtNLM"/>
    </source>
</evidence>
<keyword evidence="2" id="KW-1185">Reference proteome</keyword>
<accession>A0AAD5QQ77</accession>
<dbReference type="Proteomes" id="UP001196413">
    <property type="component" value="Unassembled WGS sequence"/>
</dbReference>
<organism evidence="1 2">
    <name type="scientific">Parelaphostrongylus tenuis</name>
    <name type="common">Meningeal worm</name>
    <dbReference type="NCBI Taxonomy" id="148309"/>
    <lineage>
        <taxon>Eukaryota</taxon>
        <taxon>Metazoa</taxon>
        <taxon>Ecdysozoa</taxon>
        <taxon>Nematoda</taxon>
        <taxon>Chromadorea</taxon>
        <taxon>Rhabditida</taxon>
        <taxon>Rhabditina</taxon>
        <taxon>Rhabditomorpha</taxon>
        <taxon>Strongyloidea</taxon>
        <taxon>Metastrongylidae</taxon>
        <taxon>Parelaphostrongylus</taxon>
    </lineage>
</organism>
<gene>
    <name evidence="1" type="ORF">KIN20_019380</name>
</gene>
<evidence type="ECO:0000313" key="1">
    <source>
        <dbReference type="EMBL" id="KAJ1360418.1"/>
    </source>
</evidence>